<reference evidence="2" key="1">
    <citation type="journal article" date="2019" name="Int. J. Syst. Evol. Microbiol.">
        <title>The Global Catalogue of Microorganisms (GCM) 10K type strain sequencing project: providing services to taxonomists for standard genome sequencing and annotation.</title>
        <authorList>
            <consortium name="The Broad Institute Genomics Platform"/>
            <consortium name="The Broad Institute Genome Sequencing Center for Infectious Disease"/>
            <person name="Wu L."/>
            <person name="Ma J."/>
        </authorList>
    </citation>
    <scope>NUCLEOTIDE SEQUENCE [LARGE SCALE GENOMIC DNA]</scope>
    <source>
        <strain evidence="2">CGMCC 1.12286</strain>
    </source>
</reference>
<sequence>MSLVQVITRLLRNGEETSEKHRNPKFRTRYYRERREKMMENAQQIIKSKLSSWKITYVDSTRGEIIVEKRQLVGKSDIVISIYEISPIRSAIDVSSSLRSLPGDLGTSHTNIMDFFYVLDREVKPEKS</sequence>
<name>A0ABW4JJB8_9BACL</name>
<proteinExistence type="predicted"/>
<dbReference type="Proteomes" id="UP001597079">
    <property type="component" value="Unassembled WGS sequence"/>
</dbReference>
<organism evidence="1 2">
    <name type="scientific">Alicyclobacillus fodiniaquatilis</name>
    <dbReference type="NCBI Taxonomy" id="1661150"/>
    <lineage>
        <taxon>Bacteria</taxon>
        <taxon>Bacillati</taxon>
        <taxon>Bacillota</taxon>
        <taxon>Bacilli</taxon>
        <taxon>Bacillales</taxon>
        <taxon>Alicyclobacillaceae</taxon>
        <taxon>Alicyclobacillus</taxon>
    </lineage>
</organism>
<dbReference type="RefSeq" id="WP_377943197.1">
    <property type="nucleotide sequence ID" value="NZ_JBHUCX010000028.1"/>
</dbReference>
<gene>
    <name evidence="1" type="ORF">ACFSB2_11515</name>
</gene>
<accession>A0ABW4JJB8</accession>
<comment type="caution">
    <text evidence="1">The sequence shown here is derived from an EMBL/GenBank/DDBJ whole genome shotgun (WGS) entry which is preliminary data.</text>
</comment>
<evidence type="ECO:0000313" key="1">
    <source>
        <dbReference type="EMBL" id="MFD1675323.1"/>
    </source>
</evidence>
<protein>
    <submittedName>
        <fullName evidence="1">Uncharacterized protein</fullName>
    </submittedName>
</protein>
<evidence type="ECO:0000313" key="2">
    <source>
        <dbReference type="Proteomes" id="UP001597079"/>
    </source>
</evidence>
<keyword evidence="2" id="KW-1185">Reference proteome</keyword>
<dbReference type="EMBL" id="JBHUCX010000028">
    <property type="protein sequence ID" value="MFD1675323.1"/>
    <property type="molecule type" value="Genomic_DNA"/>
</dbReference>